<feature type="compositionally biased region" description="Basic residues" evidence="16">
    <location>
        <begin position="480"/>
        <end position="490"/>
    </location>
</feature>
<comment type="subcellular location">
    <subcellularLocation>
        <location evidence="1">Nucleus</location>
    </subcellularLocation>
</comment>
<keyword evidence="20" id="KW-1185">Reference proteome</keyword>
<protein>
    <recommendedName>
        <fullName evidence="13">Bromodomain testis-specific protein</fullName>
    </recommendedName>
</protein>
<feature type="domain" description="NET" evidence="18">
    <location>
        <begin position="510"/>
        <end position="592"/>
    </location>
</feature>
<keyword evidence="11" id="KW-0539">Nucleus</keyword>
<dbReference type="InterPro" id="IPR018359">
    <property type="entry name" value="Bromodomain_CS"/>
</dbReference>
<dbReference type="PROSITE" id="PS50014">
    <property type="entry name" value="BROMODOMAIN_2"/>
    <property type="match status" value="2"/>
</dbReference>
<feature type="compositionally biased region" description="Basic and acidic residues" evidence="16">
    <location>
        <begin position="412"/>
        <end position="423"/>
    </location>
</feature>
<dbReference type="GO" id="GO:0006355">
    <property type="term" value="P:regulation of DNA-templated transcription"/>
    <property type="evidence" value="ECO:0007669"/>
    <property type="project" value="TreeGrafter"/>
</dbReference>
<keyword evidence="8 15" id="KW-0103">Bromodomain</keyword>
<dbReference type="SUPFAM" id="SSF47370">
    <property type="entry name" value="Bromodomain"/>
    <property type="match status" value="2"/>
</dbReference>
<dbReference type="Proteomes" id="UP000654395">
    <property type="component" value="Unassembled WGS sequence"/>
</dbReference>
<keyword evidence="5" id="KW-0744">Spermatogenesis</keyword>
<evidence type="ECO:0000256" key="5">
    <source>
        <dbReference type="ARBA" id="ARBA00022871"/>
    </source>
</evidence>
<dbReference type="PROSITE" id="PS51525">
    <property type="entry name" value="NET"/>
    <property type="match status" value="1"/>
</dbReference>
<feature type="compositionally biased region" description="Polar residues" evidence="16">
    <location>
        <begin position="1"/>
        <end position="11"/>
    </location>
</feature>
<evidence type="ECO:0000313" key="20">
    <source>
        <dbReference type="Proteomes" id="UP000654395"/>
    </source>
</evidence>
<keyword evidence="9" id="KW-0010">Activator</keyword>
<evidence type="ECO:0000256" key="10">
    <source>
        <dbReference type="ARBA" id="ARBA00023163"/>
    </source>
</evidence>
<reference evidence="19" key="1">
    <citation type="submission" date="2020-02" db="EMBL/GenBank/DDBJ databases">
        <title>Bird 10,000 Genomes (B10K) Project - Family phase.</title>
        <authorList>
            <person name="Zhang G."/>
        </authorList>
    </citation>
    <scope>NUCLEOTIDE SEQUENCE</scope>
    <source>
        <strain evidence="19">B10K-DU-030-59</strain>
    </source>
</reference>
<dbReference type="GO" id="GO:0000785">
    <property type="term" value="C:chromatin"/>
    <property type="evidence" value="ECO:0007669"/>
    <property type="project" value="TreeGrafter"/>
</dbReference>
<dbReference type="Pfam" id="PF00439">
    <property type="entry name" value="Bromodomain"/>
    <property type="match status" value="2"/>
</dbReference>
<feature type="compositionally biased region" description="Basic and acidic residues" evidence="16">
    <location>
        <begin position="465"/>
        <end position="479"/>
    </location>
</feature>
<dbReference type="Gene3D" id="1.20.920.10">
    <property type="entry name" value="Bromodomain-like"/>
    <property type="match status" value="2"/>
</dbReference>
<evidence type="ECO:0000256" key="15">
    <source>
        <dbReference type="PROSITE-ProRule" id="PRU00035"/>
    </source>
</evidence>
<evidence type="ECO:0000256" key="4">
    <source>
        <dbReference type="ARBA" id="ARBA00022853"/>
    </source>
</evidence>
<feature type="compositionally biased region" description="Basic and acidic residues" evidence="16">
    <location>
        <begin position="850"/>
        <end position="859"/>
    </location>
</feature>
<comment type="similarity">
    <text evidence="14">Belongs to the BET family.</text>
</comment>
<feature type="region of interest" description="Disordered" evidence="16">
    <location>
        <begin position="448"/>
        <end position="492"/>
    </location>
</feature>
<accession>A0A852KAH3</accession>
<dbReference type="GO" id="GO:0007283">
    <property type="term" value="P:spermatogenesis"/>
    <property type="evidence" value="ECO:0007669"/>
    <property type="project" value="UniProtKB-KW"/>
</dbReference>
<dbReference type="OrthoDB" id="21449at2759"/>
<feature type="region of interest" description="Disordered" evidence="16">
    <location>
        <begin position="387"/>
        <end position="423"/>
    </location>
</feature>
<evidence type="ECO:0000256" key="2">
    <source>
        <dbReference type="ARBA" id="ARBA00022737"/>
    </source>
</evidence>
<keyword evidence="10" id="KW-0804">Transcription</keyword>
<evidence type="ECO:0000256" key="9">
    <source>
        <dbReference type="ARBA" id="ARBA00023159"/>
    </source>
</evidence>
<organism evidence="19 20">
    <name type="scientific">Urocolius indicus</name>
    <name type="common">Red-faced mousebird</name>
    <name type="synonym">Colius indicus</name>
    <dbReference type="NCBI Taxonomy" id="458196"/>
    <lineage>
        <taxon>Eukaryota</taxon>
        <taxon>Metazoa</taxon>
        <taxon>Chordata</taxon>
        <taxon>Craniata</taxon>
        <taxon>Vertebrata</taxon>
        <taxon>Euteleostomi</taxon>
        <taxon>Archelosauria</taxon>
        <taxon>Archosauria</taxon>
        <taxon>Dinosauria</taxon>
        <taxon>Saurischia</taxon>
        <taxon>Theropoda</taxon>
        <taxon>Coelurosauria</taxon>
        <taxon>Aves</taxon>
        <taxon>Neognathae</taxon>
        <taxon>Neoaves</taxon>
        <taxon>Telluraves</taxon>
        <taxon>Coraciimorphae</taxon>
        <taxon>Coliiformes</taxon>
        <taxon>Coliidae</taxon>
        <taxon>Urocolius</taxon>
    </lineage>
</organism>
<feature type="region of interest" description="Disordered" evidence="16">
    <location>
        <begin position="136"/>
        <end position="182"/>
    </location>
</feature>
<dbReference type="InterPro" id="IPR038336">
    <property type="entry name" value="NET_sf"/>
</dbReference>
<feature type="domain" description="Bromo" evidence="17">
    <location>
        <begin position="291"/>
        <end position="363"/>
    </location>
</feature>
<keyword evidence="3" id="KW-0221">Differentiation</keyword>
<evidence type="ECO:0000256" key="12">
    <source>
        <dbReference type="ARBA" id="ARBA00023254"/>
    </source>
</evidence>
<proteinExistence type="inferred from homology"/>
<evidence type="ECO:0000256" key="14">
    <source>
        <dbReference type="ARBA" id="ARBA00044509"/>
    </source>
</evidence>
<feature type="compositionally biased region" description="Polar residues" evidence="16">
    <location>
        <begin position="687"/>
        <end position="705"/>
    </location>
</feature>
<evidence type="ECO:0000256" key="6">
    <source>
        <dbReference type="ARBA" id="ARBA00023015"/>
    </source>
</evidence>
<feature type="compositionally biased region" description="Basic and acidic residues" evidence="16">
    <location>
        <begin position="166"/>
        <end position="177"/>
    </location>
</feature>
<dbReference type="Gene3D" id="1.20.1270.220">
    <property type="match status" value="1"/>
</dbReference>
<feature type="region of interest" description="Disordered" evidence="16">
    <location>
        <begin position="1"/>
        <end position="25"/>
    </location>
</feature>
<evidence type="ECO:0000259" key="18">
    <source>
        <dbReference type="PROSITE" id="PS51525"/>
    </source>
</evidence>
<dbReference type="PROSITE" id="PS00633">
    <property type="entry name" value="BROMODOMAIN_1"/>
    <property type="match status" value="1"/>
</dbReference>
<keyword evidence="4" id="KW-0156">Chromatin regulator</keyword>
<dbReference type="PANTHER" id="PTHR22880:SF175">
    <property type="entry name" value="BROMODOMAIN TESTIS-SPECIFIC PROTEIN"/>
    <property type="match status" value="1"/>
</dbReference>
<dbReference type="AlphaFoldDB" id="A0A852KAH3"/>
<dbReference type="InterPro" id="IPR043508">
    <property type="entry name" value="Bromo_Brdt_I"/>
</dbReference>
<dbReference type="InterPro" id="IPR027353">
    <property type="entry name" value="NET_dom"/>
</dbReference>
<feature type="compositionally biased region" description="Polar residues" evidence="16">
    <location>
        <begin position="720"/>
        <end position="734"/>
    </location>
</feature>
<keyword evidence="2" id="KW-0677">Repeat</keyword>
<evidence type="ECO:0000256" key="13">
    <source>
        <dbReference type="ARBA" id="ARBA00040033"/>
    </source>
</evidence>
<dbReference type="InterPro" id="IPR050935">
    <property type="entry name" value="Bromo_chromatin_reader"/>
</dbReference>
<evidence type="ECO:0000256" key="7">
    <source>
        <dbReference type="ARBA" id="ARBA00023054"/>
    </source>
</evidence>
<keyword evidence="6" id="KW-0805">Transcription regulation</keyword>
<feature type="compositionally biased region" description="Basic and acidic residues" evidence="16">
    <location>
        <begin position="893"/>
        <end position="924"/>
    </location>
</feature>
<dbReference type="FunFam" id="1.20.920.10:FF:000003">
    <property type="entry name" value="Bromodomain-containing protein 2"/>
    <property type="match status" value="1"/>
</dbReference>
<evidence type="ECO:0000256" key="16">
    <source>
        <dbReference type="SAM" id="MobiDB-lite"/>
    </source>
</evidence>
<dbReference type="GO" id="GO:0030154">
    <property type="term" value="P:cell differentiation"/>
    <property type="evidence" value="ECO:0007669"/>
    <property type="project" value="UniProtKB-KW"/>
</dbReference>
<dbReference type="PANTHER" id="PTHR22880">
    <property type="entry name" value="FALZ-RELATED BROMODOMAIN-CONTAINING PROTEINS"/>
    <property type="match status" value="1"/>
</dbReference>
<feature type="domain" description="Bromo" evidence="17">
    <location>
        <begin position="44"/>
        <end position="116"/>
    </location>
</feature>
<dbReference type="GO" id="GO:0006338">
    <property type="term" value="P:chromatin remodeling"/>
    <property type="evidence" value="ECO:0007669"/>
    <property type="project" value="TreeGrafter"/>
</dbReference>
<dbReference type="FunFam" id="1.20.1270.220:FF:000001">
    <property type="entry name" value="bromodomain-containing protein 2 isoform X1"/>
    <property type="match status" value="1"/>
</dbReference>
<dbReference type="EMBL" id="WBNH01000154">
    <property type="protein sequence ID" value="NXX73597.1"/>
    <property type="molecule type" value="Genomic_DNA"/>
</dbReference>
<feature type="compositionally biased region" description="Low complexity" evidence="16">
    <location>
        <begin position="657"/>
        <end position="685"/>
    </location>
</feature>
<sequence length="953" mass="108498">MSAPSHHSSVIVNPPPPEYINNKNSGRQTNQLQYLQKVVLKALWRHNFSWPFHEPVDAATLNLPDYYSIIKKPMDLSTIKKRLEHNYYTQAAECIEDFKTMFSNCYMYNKPGDDIVFMAQELEKLFMQKIAQMPPEERLVNLNKGKRKGRKPEESEQPSPGTSNEPSKKQKKAESSERPPVMTQELQQVTLAPLSAAQLTALMPAAVPIKKAKRGVKRKADTTTPTTSIFTASNKSSVTLNERKAVKARRGENEYMKPNKLLKSPEILEKIQLSEQLKHCKEILKEMFSKKHAAYAWPFLKPADVASSSRDENQRITKCPTDLGTIKKKMDNFEYSDIQEFATDVRLMFMSCYKHNSPDCEIVAMARKLQDVFEMHFAKIPDEPVASAPLLQPTREMTEAYSSDSSSDDSSEEKSSKDFEQERRADLAKLQEQLKALQQQLQALTRAYLPRLKKKKSKAKREKSKNKEKAEVKSLMEKKKNLKHKKKSKQKLSLNIQSKKTMQQVLLAHKSEDEDGAKPMNYDEKRQLSLDINKLPGDKLGKVVHIIQSREPSLRNSNPDEIEIDFETLKTSTLRELAKYVATCLRKRPRKQRAQKIKSEEQLNCEQKEKLEKRLLNVNGQLNPKKDHFKCNLVLNFFFCPAVENNAESSIRPSRLSDSSNSSSNSDSGSSTSSGSSSSDSSDSDLVTETCSKQTGSRQNCPTSMEKSKRKSCNAVLPGQPSSLTSNLQNHGPSELQQLRPNVLQRHQPLQNRSLKPSGQKAQFLSVSKINMSEKSFFFFFSLLGHCTPDDKTHDKNTLKPKSQCLPGKDTGFKNVGSWVSLCKTMMLPAPIKTSAESFKAFRKAALKKRSEQTQELKRPLVQAKQKLKNLPQETERSHEGAQLDATAVTDCEPQKEEHESEQLPEVQHHPLAQDRNLARKMEQERRRREVMACIIDMNLQSDIMASFEEYLE</sequence>
<comment type="caution">
    <text evidence="19">The sequence shown here is derived from an EMBL/GenBank/DDBJ whole genome shotgun (WGS) entry which is preliminary data.</text>
</comment>
<evidence type="ECO:0000256" key="11">
    <source>
        <dbReference type="ARBA" id="ARBA00023242"/>
    </source>
</evidence>
<feature type="non-terminal residue" evidence="19">
    <location>
        <position position="1"/>
    </location>
</feature>
<dbReference type="GO" id="GO:0051321">
    <property type="term" value="P:meiotic cell cycle"/>
    <property type="evidence" value="ECO:0007669"/>
    <property type="project" value="UniProtKB-KW"/>
</dbReference>
<gene>
    <name evidence="19" type="primary">Brdt</name>
    <name evidence="19" type="ORF">UROIND_R00341</name>
</gene>
<dbReference type="FunFam" id="1.20.920.10:FF:000002">
    <property type="entry name" value="Bromodomain-containing protein 4"/>
    <property type="match status" value="1"/>
</dbReference>
<dbReference type="InterPro" id="IPR036427">
    <property type="entry name" value="Bromodomain-like_sf"/>
</dbReference>
<name>A0A852KAH3_UROIN</name>
<dbReference type="Pfam" id="PF17105">
    <property type="entry name" value="BRD4_CDT"/>
    <property type="match status" value="1"/>
</dbReference>
<evidence type="ECO:0000256" key="1">
    <source>
        <dbReference type="ARBA" id="ARBA00004123"/>
    </source>
</evidence>
<evidence type="ECO:0000259" key="17">
    <source>
        <dbReference type="PROSITE" id="PS50014"/>
    </source>
</evidence>
<dbReference type="Pfam" id="PF17035">
    <property type="entry name" value="BET"/>
    <property type="match status" value="1"/>
</dbReference>
<evidence type="ECO:0000256" key="8">
    <source>
        <dbReference type="ARBA" id="ARBA00023117"/>
    </source>
</evidence>
<feature type="region of interest" description="Disordered" evidence="16">
    <location>
        <begin position="850"/>
        <end position="924"/>
    </location>
</feature>
<keyword evidence="12" id="KW-0469">Meiosis</keyword>
<dbReference type="PRINTS" id="PR00503">
    <property type="entry name" value="BROMODOMAIN"/>
</dbReference>
<dbReference type="GO" id="GO:0005634">
    <property type="term" value="C:nucleus"/>
    <property type="evidence" value="ECO:0007669"/>
    <property type="project" value="UniProtKB-SubCell"/>
</dbReference>
<keyword evidence="7" id="KW-0175">Coiled coil</keyword>
<dbReference type="InterPro" id="IPR001487">
    <property type="entry name" value="Bromodomain"/>
</dbReference>
<feature type="compositionally biased region" description="Basic residues" evidence="16">
    <location>
        <begin position="451"/>
        <end position="464"/>
    </location>
</feature>
<feature type="non-terminal residue" evidence="19">
    <location>
        <position position="953"/>
    </location>
</feature>
<evidence type="ECO:0000313" key="19">
    <source>
        <dbReference type="EMBL" id="NXX73597.1"/>
    </source>
</evidence>
<feature type="region of interest" description="Disordered" evidence="16">
    <location>
        <begin position="649"/>
        <end position="734"/>
    </location>
</feature>
<dbReference type="SMART" id="SM00297">
    <property type="entry name" value="BROMO"/>
    <property type="match status" value="2"/>
</dbReference>
<evidence type="ECO:0000256" key="3">
    <source>
        <dbReference type="ARBA" id="ARBA00022782"/>
    </source>
</evidence>
<dbReference type="InterPro" id="IPR031354">
    <property type="entry name" value="BRD4_CDT"/>
</dbReference>
<dbReference type="CDD" id="cd05497">
    <property type="entry name" value="Bromo_Brdt_I_like"/>
    <property type="match status" value="1"/>
</dbReference>